<proteinExistence type="predicted"/>
<evidence type="ECO:0000256" key="3">
    <source>
        <dbReference type="PROSITE-ProRule" id="PRU00169"/>
    </source>
</evidence>
<dbReference type="GeneID" id="66467557"/>
<evidence type="ECO:0000313" key="6">
    <source>
        <dbReference type="Proteomes" id="UP000283314"/>
    </source>
</evidence>
<dbReference type="InterPro" id="IPR011006">
    <property type="entry name" value="CheY-like_superfamily"/>
</dbReference>
<evidence type="ECO:0000256" key="1">
    <source>
        <dbReference type="ARBA" id="ARBA00018672"/>
    </source>
</evidence>
<dbReference type="CDD" id="cd00156">
    <property type="entry name" value="REC"/>
    <property type="match status" value="1"/>
</dbReference>
<dbReference type="Proteomes" id="UP000283314">
    <property type="component" value="Unassembled WGS sequence"/>
</dbReference>
<dbReference type="InterPro" id="IPR001789">
    <property type="entry name" value="Sig_transdc_resp-reg_receiver"/>
</dbReference>
<feature type="modified residue" description="4-aspartylphosphate" evidence="3">
    <location>
        <position position="53"/>
    </location>
</feature>
<evidence type="ECO:0000256" key="2">
    <source>
        <dbReference type="ARBA" id="ARBA00024867"/>
    </source>
</evidence>
<dbReference type="RefSeq" id="WP_118380035.1">
    <property type="nucleotide sequence ID" value="NZ_CABJDQ010000007.1"/>
</dbReference>
<comment type="caution">
    <text evidence="5">The sequence shown here is derived from an EMBL/GenBank/DDBJ whole genome shotgun (WGS) entry which is preliminary data.</text>
</comment>
<dbReference type="Pfam" id="PF00072">
    <property type="entry name" value="Response_reg"/>
    <property type="match status" value="1"/>
</dbReference>
<accession>A0A415L6B9</accession>
<dbReference type="AlphaFoldDB" id="A0A415L6B9"/>
<comment type="function">
    <text evidence="2">May play the central regulatory role in sporulation. It may be an element of the effector pathway responsible for the activation of sporulation genes in response to nutritional stress. Spo0A may act in concert with spo0H (a sigma factor) to control the expression of some genes that are critical to the sporulation process.</text>
</comment>
<feature type="domain" description="Response regulatory" evidence="4">
    <location>
        <begin position="2"/>
        <end position="132"/>
    </location>
</feature>
<dbReference type="GO" id="GO:0000160">
    <property type="term" value="P:phosphorelay signal transduction system"/>
    <property type="evidence" value="ECO:0007669"/>
    <property type="project" value="InterPro"/>
</dbReference>
<dbReference type="Gene3D" id="3.40.50.2300">
    <property type="match status" value="1"/>
</dbReference>
<dbReference type="PROSITE" id="PS50110">
    <property type="entry name" value="RESPONSE_REGULATORY"/>
    <property type="match status" value="1"/>
</dbReference>
<name>A0A415L6B9_9FIRM</name>
<keyword evidence="3" id="KW-0597">Phosphoprotein</keyword>
<evidence type="ECO:0000259" key="4">
    <source>
        <dbReference type="PROSITE" id="PS50110"/>
    </source>
</evidence>
<gene>
    <name evidence="5" type="ORF">DW018_09890</name>
</gene>
<reference evidence="5 6" key="1">
    <citation type="submission" date="2018-08" db="EMBL/GenBank/DDBJ databases">
        <title>A genome reference for cultivated species of the human gut microbiota.</title>
        <authorList>
            <person name="Zou Y."/>
            <person name="Xue W."/>
            <person name="Luo G."/>
        </authorList>
    </citation>
    <scope>NUCLEOTIDE SEQUENCE [LARGE SCALE GENOMIC DNA]</scope>
    <source>
        <strain evidence="5 6">AF37-4</strain>
    </source>
</reference>
<dbReference type="EMBL" id="QROT01000007">
    <property type="protein sequence ID" value="RHL44086.1"/>
    <property type="molecule type" value="Genomic_DNA"/>
</dbReference>
<dbReference type="SUPFAM" id="SSF52172">
    <property type="entry name" value="CheY-like"/>
    <property type="match status" value="1"/>
</dbReference>
<sequence>MRVLIVEDTYDKMKAIEECLEKELIPCEIGEARSYSEGIRNIYEKEWDLIILDMSLPTYTVSHTENGGTKKPMAGKEIIKRMYSRKIYIPTIVITQFDIFGELQISIDALNNEFEEKYSMIWKGTISYNKQGWQDKLSDLFRKIK</sequence>
<protein>
    <recommendedName>
        <fullName evidence="1">Stage 0 sporulation protein A homolog</fullName>
    </recommendedName>
</protein>
<evidence type="ECO:0000313" key="5">
    <source>
        <dbReference type="EMBL" id="RHL44086.1"/>
    </source>
</evidence>
<organism evidence="5 6">
    <name type="scientific">Eubacterium ventriosum</name>
    <dbReference type="NCBI Taxonomy" id="39496"/>
    <lineage>
        <taxon>Bacteria</taxon>
        <taxon>Bacillati</taxon>
        <taxon>Bacillota</taxon>
        <taxon>Clostridia</taxon>
        <taxon>Eubacteriales</taxon>
        <taxon>Eubacteriaceae</taxon>
        <taxon>Eubacterium</taxon>
    </lineage>
</organism>